<dbReference type="CDD" id="cd18738">
    <property type="entry name" value="PIN_VapC4-5_FitB-like"/>
    <property type="match status" value="1"/>
</dbReference>
<dbReference type="Proteomes" id="UP001229862">
    <property type="component" value="Chromosome"/>
</dbReference>
<accession>A0AA51R056</accession>
<evidence type="ECO:0000313" key="9">
    <source>
        <dbReference type="EMBL" id="MDQ5768149.1"/>
    </source>
</evidence>
<keyword evidence="4" id="KW-0479">Metal-binding</keyword>
<feature type="domain" description="PIN" evidence="8">
    <location>
        <begin position="1"/>
        <end position="112"/>
    </location>
</feature>
<protein>
    <submittedName>
        <fullName evidence="10">Type II toxin-antitoxin system VapC family toxin</fullName>
    </submittedName>
</protein>
<evidence type="ECO:0000259" key="8">
    <source>
        <dbReference type="Pfam" id="PF01850"/>
    </source>
</evidence>
<dbReference type="InterPro" id="IPR050556">
    <property type="entry name" value="Type_II_TA_system_RNase"/>
</dbReference>
<dbReference type="AlphaFoldDB" id="A0AA51R056"/>
<reference evidence="10 11" key="1">
    <citation type="submission" date="2023-08" db="EMBL/GenBank/DDBJ databases">
        <title>New molecular markers tilS and rpoB for phylogenetic and monitoring studies of the genus Thiothrix biodiversity.</title>
        <authorList>
            <person name="Ravin N.V."/>
            <person name="Smolyakov D."/>
            <person name="Markov N.D."/>
            <person name="Beletsky A.V."/>
            <person name="Mardanov A.V."/>
            <person name="Rudenko T.S."/>
            <person name="Grabovich M.Y."/>
        </authorList>
    </citation>
    <scope>NUCLEOTIDE SEQUENCE</scope>
    <source>
        <strain evidence="10">DNT52</strain>
        <strain evidence="9 11">H33</strain>
    </source>
</reference>
<sequence length="126" mass="13941">MLLDSNVLIYASKAKDLEDKAAKLVKQTDACVSAITCVEVLGYHSFKGTEKTDLETMLEYMTIFLVSEQVIESAISLRQQKSMSLGDSIIAATALVHGKVLYTRNTDDFKWIAGLQLVNPFVDYTA</sequence>
<dbReference type="EMBL" id="JAVFKN010000006">
    <property type="protein sequence ID" value="MDQ5768149.1"/>
    <property type="molecule type" value="Genomic_DNA"/>
</dbReference>
<evidence type="ECO:0000256" key="2">
    <source>
        <dbReference type="ARBA" id="ARBA00022649"/>
    </source>
</evidence>
<dbReference type="GO" id="GO:0004518">
    <property type="term" value="F:nuclease activity"/>
    <property type="evidence" value="ECO:0007669"/>
    <property type="project" value="UniProtKB-KW"/>
</dbReference>
<evidence type="ECO:0000256" key="7">
    <source>
        <dbReference type="ARBA" id="ARBA00038093"/>
    </source>
</evidence>
<dbReference type="EMBL" id="CP133217">
    <property type="protein sequence ID" value="WML85329.1"/>
    <property type="molecule type" value="Genomic_DNA"/>
</dbReference>
<dbReference type="InterPro" id="IPR029060">
    <property type="entry name" value="PIN-like_dom_sf"/>
</dbReference>
<dbReference type="PANTHER" id="PTHR33653">
    <property type="entry name" value="RIBONUCLEASE VAPC2"/>
    <property type="match status" value="1"/>
</dbReference>
<evidence type="ECO:0000313" key="10">
    <source>
        <dbReference type="EMBL" id="WML85329.1"/>
    </source>
</evidence>
<comment type="cofactor">
    <cofactor evidence="1">
        <name>Mg(2+)</name>
        <dbReference type="ChEBI" id="CHEBI:18420"/>
    </cofactor>
</comment>
<organism evidence="10">
    <name type="scientific">Thiothrix subterranea</name>
    <dbReference type="NCBI Taxonomy" id="2735563"/>
    <lineage>
        <taxon>Bacteria</taxon>
        <taxon>Pseudomonadati</taxon>
        <taxon>Pseudomonadota</taxon>
        <taxon>Gammaproteobacteria</taxon>
        <taxon>Thiotrichales</taxon>
        <taxon>Thiotrichaceae</taxon>
        <taxon>Thiothrix</taxon>
    </lineage>
</organism>
<dbReference type="GO" id="GO:0016787">
    <property type="term" value="F:hydrolase activity"/>
    <property type="evidence" value="ECO:0007669"/>
    <property type="project" value="UniProtKB-KW"/>
</dbReference>
<evidence type="ECO:0000256" key="1">
    <source>
        <dbReference type="ARBA" id="ARBA00001946"/>
    </source>
</evidence>
<evidence type="ECO:0000256" key="3">
    <source>
        <dbReference type="ARBA" id="ARBA00022722"/>
    </source>
</evidence>
<keyword evidence="11" id="KW-1185">Reference proteome</keyword>
<evidence type="ECO:0000256" key="5">
    <source>
        <dbReference type="ARBA" id="ARBA00022801"/>
    </source>
</evidence>
<dbReference type="GO" id="GO:0046872">
    <property type="term" value="F:metal ion binding"/>
    <property type="evidence" value="ECO:0007669"/>
    <property type="project" value="UniProtKB-KW"/>
</dbReference>
<dbReference type="SUPFAM" id="SSF88723">
    <property type="entry name" value="PIN domain-like"/>
    <property type="match status" value="1"/>
</dbReference>
<keyword evidence="6" id="KW-0460">Magnesium</keyword>
<dbReference type="Gene3D" id="3.40.50.1010">
    <property type="entry name" value="5'-nuclease"/>
    <property type="match status" value="1"/>
</dbReference>
<dbReference type="Proteomes" id="UP001223336">
    <property type="component" value="Unassembled WGS sequence"/>
</dbReference>
<dbReference type="PANTHER" id="PTHR33653:SF1">
    <property type="entry name" value="RIBONUCLEASE VAPC2"/>
    <property type="match status" value="1"/>
</dbReference>
<dbReference type="InterPro" id="IPR002716">
    <property type="entry name" value="PIN_dom"/>
</dbReference>
<keyword evidence="5" id="KW-0378">Hydrolase</keyword>
<dbReference type="Pfam" id="PF01850">
    <property type="entry name" value="PIN"/>
    <property type="match status" value="1"/>
</dbReference>
<proteinExistence type="inferred from homology"/>
<keyword evidence="2" id="KW-1277">Toxin-antitoxin system</keyword>
<gene>
    <name evidence="9" type="ORF">RCC75_06400</name>
    <name evidence="10" type="ORF">RCG00_13600</name>
</gene>
<evidence type="ECO:0000256" key="6">
    <source>
        <dbReference type="ARBA" id="ARBA00022842"/>
    </source>
</evidence>
<evidence type="ECO:0000256" key="4">
    <source>
        <dbReference type="ARBA" id="ARBA00022723"/>
    </source>
</evidence>
<name>A0AA51R056_9GAMM</name>
<evidence type="ECO:0000313" key="11">
    <source>
        <dbReference type="Proteomes" id="UP001223336"/>
    </source>
</evidence>
<comment type="similarity">
    <text evidence="7">Belongs to the PINc/VapC protein family.</text>
</comment>
<keyword evidence="3" id="KW-0540">Nuclease</keyword>
<dbReference type="RefSeq" id="WP_308134228.1">
    <property type="nucleotide sequence ID" value="NZ_CP133197.1"/>
</dbReference>